<sequence length="115" mass="13708">MKSCDVDKTHCFDHDKKDLKDYMRQAGEVTYADAHKQRKNEGIVEFATYSDMKSALDKLDDTEINGRRIRLIEDRPRRSRRSAGLFCYEVHQHFSSTKQKIDWMQLYRNVSYQIV</sequence>
<dbReference type="PROSITE" id="PS50102">
    <property type="entry name" value="RRM"/>
    <property type="match status" value="1"/>
</dbReference>
<feature type="domain" description="RRM" evidence="3">
    <location>
        <begin position="1"/>
        <end position="76"/>
    </location>
</feature>
<evidence type="ECO:0000256" key="1">
    <source>
        <dbReference type="ARBA" id="ARBA00022884"/>
    </source>
</evidence>
<dbReference type="AlphaFoldDB" id="A0AAD9NAC5"/>
<dbReference type="GO" id="GO:0005634">
    <property type="term" value="C:nucleus"/>
    <property type="evidence" value="ECO:0007669"/>
    <property type="project" value="TreeGrafter"/>
</dbReference>
<dbReference type="GO" id="GO:0005737">
    <property type="term" value="C:cytoplasm"/>
    <property type="evidence" value="ECO:0007669"/>
    <property type="project" value="TreeGrafter"/>
</dbReference>
<dbReference type="Pfam" id="PF00076">
    <property type="entry name" value="RRM_1"/>
    <property type="match status" value="1"/>
</dbReference>
<dbReference type="InterPro" id="IPR000504">
    <property type="entry name" value="RRM_dom"/>
</dbReference>
<dbReference type="PANTHER" id="PTHR23003">
    <property type="entry name" value="RNA RECOGNITION MOTIF RRM DOMAIN CONTAINING PROTEIN"/>
    <property type="match status" value="1"/>
</dbReference>
<name>A0AAD9NAC5_9ANNE</name>
<dbReference type="InterPro" id="IPR050374">
    <property type="entry name" value="RRT5_SRSF_SR"/>
</dbReference>
<dbReference type="GO" id="GO:0003729">
    <property type="term" value="F:mRNA binding"/>
    <property type="evidence" value="ECO:0007669"/>
    <property type="project" value="TreeGrafter"/>
</dbReference>
<comment type="caution">
    <text evidence="4">The sequence shown here is derived from an EMBL/GenBank/DDBJ whole genome shotgun (WGS) entry which is preliminary data.</text>
</comment>
<dbReference type="InterPro" id="IPR035979">
    <property type="entry name" value="RBD_domain_sf"/>
</dbReference>
<organism evidence="4 5">
    <name type="scientific">Paralvinella palmiformis</name>
    <dbReference type="NCBI Taxonomy" id="53620"/>
    <lineage>
        <taxon>Eukaryota</taxon>
        <taxon>Metazoa</taxon>
        <taxon>Spiralia</taxon>
        <taxon>Lophotrochozoa</taxon>
        <taxon>Annelida</taxon>
        <taxon>Polychaeta</taxon>
        <taxon>Sedentaria</taxon>
        <taxon>Canalipalpata</taxon>
        <taxon>Terebellida</taxon>
        <taxon>Terebelliformia</taxon>
        <taxon>Alvinellidae</taxon>
        <taxon>Paralvinella</taxon>
    </lineage>
</organism>
<protein>
    <recommendedName>
        <fullName evidence="3">RRM domain-containing protein</fullName>
    </recommendedName>
</protein>
<reference evidence="4" key="1">
    <citation type="journal article" date="2023" name="Mol. Biol. Evol.">
        <title>Third-Generation Sequencing Reveals the Adaptive Role of the Epigenome in Three Deep-Sea Polychaetes.</title>
        <authorList>
            <person name="Perez M."/>
            <person name="Aroh O."/>
            <person name="Sun Y."/>
            <person name="Lan Y."/>
            <person name="Juniper S.K."/>
            <person name="Young C.R."/>
            <person name="Angers B."/>
            <person name="Qian P.Y."/>
        </authorList>
    </citation>
    <scope>NUCLEOTIDE SEQUENCE</scope>
    <source>
        <strain evidence="4">P08H-3</strain>
    </source>
</reference>
<evidence type="ECO:0000259" key="3">
    <source>
        <dbReference type="PROSITE" id="PS50102"/>
    </source>
</evidence>
<accession>A0AAD9NAC5</accession>
<proteinExistence type="predicted"/>
<dbReference type="Proteomes" id="UP001208570">
    <property type="component" value="Unassembled WGS sequence"/>
</dbReference>
<gene>
    <name evidence="4" type="ORF">LSH36_89g04026</name>
</gene>
<evidence type="ECO:0000313" key="4">
    <source>
        <dbReference type="EMBL" id="KAK2162937.1"/>
    </source>
</evidence>
<evidence type="ECO:0000313" key="5">
    <source>
        <dbReference type="Proteomes" id="UP001208570"/>
    </source>
</evidence>
<dbReference type="PANTHER" id="PTHR23003:SF51">
    <property type="entry name" value="SERINE-ARGININE PROTEIN 55"/>
    <property type="match status" value="1"/>
</dbReference>
<evidence type="ECO:0000256" key="2">
    <source>
        <dbReference type="PROSITE-ProRule" id="PRU00176"/>
    </source>
</evidence>
<dbReference type="EMBL" id="JAODUP010000089">
    <property type="protein sequence ID" value="KAK2162937.1"/>
    <property type="molecule type" value="Genomic_DNA"/>
</dbReference>
<dbReference type="Gene3D" id="3.30.70.330">
    <property type="match status" value="1"/>
</dbReference>
<dbReference type="SUPFAM" id="SSF54928">
    <property type="entry name" value="RNA-binding domain, RBD"/>
    <property type="match status" value="1"/>
</dbReference>
<dbReference type="InterPro" id="IPR012677">
    <property type="entry name" value="Nucleotide-bd_a/b_plait_sf"/>
</dbReference>
<keyword evidence="5" id="KW-1185">Reference proteome</keyword>
<keyword evidence="1 2" id="KW-0694">RNA-binding</keyword>